<dbReference type="RefSeq" id="WP_147905358.1">
    <property type="nucleotide sequence ID" value="NZ_BAAAGC010000006.1"/>
</dbReference>
<evidence type="ECO:0000256" key="3">
    <source>
        <dbReference type="ARBA" id="ARBA00023125"/>
    </source>
</evidence>
<dbReference type="NCBIfam" id="TIGR03298">
    <property type="entry name" value="argP"/>
    <property type="match status" value="1"/>
</dbReference>
<comment type="caution">
    <text evidence="6">The sequence shown here is derived from an EMBL/GenBank/DDBJ whole genome shotgun (WGS) entry which is preliminary data.</text>
</comment>
<evidence type="ECO:0000256" key="1">
    <source>
        <dbReference type="ARBA" id="ARBA00009437"/>
    </source>
</evidence>
<dbReference type="PANTHER" id="PTHR30579:SF2">
    <property type="entry name" value="HTH-TYPE TRANSCRIPTIONAL REGULATOR ARGP"/>
    <property type="match status" value="1"/>
</dbReference>
<name>A0A5C8LQY6_9GAMM</name>
<dbReference type="Gene3D" id="1.10.10.10">
    <property type="entry name" value="Winged helix-like DNA-binding domain superfamily/Winged helix DNA-binding domain"/>
    <property type="match status" value="1"/>
</dbReference>
<evidence type="ECO:0000256" key="2">
    <source>
        <dbReference type="ARBA" id="ARBA00023015"/>
    </source>
</evidence>
<dbReference type="PRINTS" id="PR00039">
    <property type="entry name" value="HTHLYSR"/>
</dbReference>
<dbReference type="GO" id="GO:0003677">
    <property type="term" value="F:DNA binding"/>
    <property type="evidence" value="ECO:0007669"/>
    <property type="project" value="UniProtKB-KW"/>
</dbReference>
<evidence type="ECO:0000313" key="6">
    <source>
        <dbReference type="EMBL" id="TXK78029.1"/>
    </source>
</evidence>
<feature type="domain" description="HTH lysR-type" evidence="5">
    <location>
        <begin position="2"/>
        <end position="58"/>
    </location>
</feature>
<dbReference type="PANTHER" id="PTHR30579">
    <property type="entry name" value="TRANSCRIPTIONAL REGULATOR"/>
    <property type="match status" value="1"/>
</dbReference>
<sequence>MIDYRLLQALSAVVEQGGFEKAGLVLHLTQSAISRRIKQLESVLGQPVLLRSSPPVPTAAGQRLLNHLQQVRQMETALGLTDDPQDLVVRLATNADSLATWLPEALVLPEQQAVRFDLVVEDQSVGLKRMKQGDVMACICASPQPVNGGAVMALGALRYRAVASPAFIQRYQLHQQFEKRISQAPCLVFNQDDQLQHQYLQHVAQAVPQRFHLCPSSEGFLKATLAGLGFGLLPELQMQSQLESGELVDLTPGYSLDTELYWHYWQSESPLMYQLRQNVLQVAGRFLSGSE</sequence>
<organism evidence="6 7">
    <name type="scientific">Rheinheimera tangshanensis</name>
    <dbReference type="NCBI Taxonomy" id="400153"/>
    <lineage>
        <taxon>Bacteria</taxon>
        <taxon>Pseudomonadati</taxon>
        <taxon>Pseudomonadota</taxon>
        <taxon>Gammaproteobacteria</taxon>
        <taxon>Chromatiales</taxon>
        <taxon>Chromatiaceae</taxon>
        <taxon>Rheinheimera</taxon>
    </lineage>
</organism>
<accession>A0A5C8LQY6</accession>
<evidence type="ECO:0000313" key="7">
    <source>
        <dbReference type="Proteomes" id="UP000321814"/>
    </source>
</evidence>
<dbReference type="Proteomes" id="UP000321814">
    <property type="component" value="Unassembled WGS sequence"/>
</dbReference>
<evidence type="ECO:0000259" key="5">
    <source>
        <dbReference type="PROSITE" id="PS50931"/>
    </source>
</evidence>
<dbReference type="Pfam" id="PF00126">
    <property type="entry name" value="HTH_1"/>
    <property type="match status" value="1"/>
</dbReference>
<keyword evidence="3" id="KW-0238">DNA-binding</keyword>
<dbReference type="NCBIfam" id="NF002964">
    <property type="entry name" value="PRK03635.1"/>
    <property type="match status" value="1"/>
</dbReference>
<dbReference type="InterPro" id="IPR005119">
    <property type="entry name" value="LysR_subst-bd"/>
</dbReference>
<dbReference type="SUPFAM" id="SSF46785">
    <property type="entry name" value="Winged helix' DNA-binding domain"/>
    <property type="match status" value="1"/>
</dbReference>
<dbReference type="InterPro" id="IPR036388">
    <property type="entry name" value="WH-like_DNA-bd_sf"/>
</dbReference>
<keyword evidence="7" id="KW-1185">Reference proteome</keyword>
<keyword evidence="4" id="KW-0804">Transcription</keyword>
<proteinExistence type="inferred from homology"/>
<dbReference type="SUPFAM" id="SSF53850">
    <property type="entry name" value="Periplasmic binding protein-like II"/>
    <property type="match status" value="1"/>
</dbReference>
<dbReference type="InterPro" id="IPR036390">
    <property type="entry name" value="WH_DNA-bd_sf"/>
</dbReference>
<dbReference type="InterPro" id="IPR017685">
    <property type="entry name" value="ArgP"/>
</dbReference>
<gene>
    <name evidence="6" type="ORF">FU839_17245</name>
</gene>
<dbReference type="GO" id="GO:0003700">
    <property type="term" value="F:DNA-binding transcription factor activity"/>
    <property type="evidence" value="ECO:0007669"/>
    <property type="project" value="InterPro"/>
</dbReference>
<comment type="similarity">
    <text evidence="1">Belongs to the LysR transcriptional regulatory family.</text>
</comment>
<reference evidence="6 7" key="1">
    <citation type="submission" date="2019-08" db="EMBL/GenBank/DDBJ databases">
        <title>Draft genome analysis of Rheinheimera tangshanensis isolated from the roots of fresh rice plants (Oryza sativa).</title>
        <authorList>
            <person name="Yu Q."/>
            <person name="Qi Y."/>
            <person name="Zhang H."/>
            <person name="Pu J."/>
        </authorList>
    </citation>
    <scope>NUCLEOTIDE SEQUENCE [LARGE SCALE GENOMIC DNA]</scope>
    <source>
        <strain evidence="6 7">JA3-B52</strain>
    </source>
</reference>
<keyword evidence="2" id="KW-0805">Transcription regulation</keyword>
<dbReference type="InterPro" id="IPR050176">
    <property type="entry name" value="LTTR"/>
</dbReference>
<evidence type="ECO:0000256" key="4">
    <source>
        <dbReference type="ARBA" id="ARBA00023163"/>
    </source>
</evidence>
<dbReference type="PROSITE" id="PS50931">
    <property type="entry name" value="HTH_LYSR"/>
    <property type="match status" value="1"/>
</dbReference>
<protein>
    <submittedName>
        <fullName evidence="6">LysR family transcriptional regulator ArgP</fullName>
    </submittedName>
</protein>
<dbReference type="OrthoDB" id="9786526at2"/>
<dbReference type="AlphaFoldDB" id="A0A5C8LQY6"/>
<dbReference type="Pfam" id="PF03466">
    <property type="entry name" value="LysR_substrate"/>
    <property type="match status" value="1"/>
</dbReference>
<dbReference type="Gene3D" id="3.40.190.290">
    <property type="match status" value="1"/>
</dbReference>
<dbReference type="EMBL" id="VRLR01000015">
    <property type="protein sequence ID" value="TXK78029.1"/>
    <property type="molecule type" value="Genomic_DNA"/>
</dbReference>
<dbReference type="InterPro" id="IPR000847">
    <property type="entry name" value="LysR_HTH_N"/>
</dbReference>